<feature type="transmembrane region" description="Helical" evidence="16">
    <location>
        <begin position="113"/>
        <end position="133"/>
    </location>
</feature>
<dbReference type="EMBL" id="QUQO01000001">
    <property type="protein sequence ID" value="RFB05921.1"/>
    <property type="molecule type" value="Genomic_DNA"/>
</dbReference>
<dbReference type="SUPFAM" id="SSF53955">
    <property type="entry name" value="Lysozyme-like"/>
    <property type="match status" value="1"/>
</dbReference>
<evidence type="ECO:0000256" key="11">
    <source>
        <dbReference type="ARBA" id="ARBA00023268"/>
    </source>
</evidence>
<keyword evidence="20" id="KW-1185">Reference proteome</keyword>
<dbReference type="GO" id="GO:0006508">
    <property type="term" value="P:proteolysis"/>
    <property type="evidence" value="ECO:0007669"/>
    <property type="project" value="UniProtKB-KW"/>
</dbReference>
<dbReference type="InterPro" id="IPR001460">
    <property type="entry name" value="PCN-bd_Tpept"/>
</dbReference>
<keyword evidence="16" id="KW-0472">Membrane</keyword>
<evidence type="ECO:0000256" key="10">
    <source>
        <dbReference type="ARBA" id="ARBA00022984"/>
    </source>
</evidence>
<dbReference type="GO" id="GO:0008360">
    <property type="term" value="P:regulation of cell shape"/>
    <property type="evidence" value="ECO:0007669"/>
    <property type="project" value="UniProtKB-KW"/>
</dbReference>
<evidence type="ECO:0000256" key="1">
    <source>
        <dbReference type="ARBA" id="ARBA00004752"/>
    </source>
</evidence>
<sequence length="791" mass="86128">MSRYFQRMITSATKDFLSGLVAMSVGAWKGLKSVARMLGDKTVEFKSQLSGGDDEIAVPPRPKKRSDDPSLPSDEEHEAYLSEIEAELEADAATSDGPPVKKKPSKRVTKKRWHFLSAAGSAGFALLMAGLIVNLRFAATVLPDDEVDLWTINRPTSLTFLDRNGEFLGQRGIRYADPVPLEEMPPYLRDAFLATEDRRFYGHRGYDLRGLMRAGIANLRAGGVVEGGSTITQQLAKNLFLEPDRTLKRKLEELQFALWLEARLSKDEILSLYLNRTYLGAGTYGVEAASQAYFSKSARDLTIGEAALLAGLPKAPSTLAPTINPDGAVARSREVIDNLIETRRIDEVEGRMAKEVPPDLNLAQRETAYGYFLDYVAQRIEQRLGSLDRDLVVTTSLDKQLQIHAEDAVVFGIDDAARARGAEQAALIAFDREGGIVAMAGGLDYEESQFNRASQARRQPGSAFKPFVFLAALEAGMQPGSIVIDRPIKVGDWAPTNYNEKHIGPLRLADAAARSTNSVAVQITEGIGRDRVIDAAQRAGITTALDPVASLALGSVGVPLLELTAAYMPFAHHGAETPAHAVMEIRTRSGEVLYEYEPIPGFNVIEPAKADDTARLLIGVMDHGTGARGKFGSHPVGGKTGTTNNWRDAWFIGFTHYYTAGVWVGNDEARGMDKVSGATIPLTIWKDFMERAHEDLSPVPLLDDPNLESGNIRDVAGLYASLRSDLINTAYPIPQVDWAVIEEPAPRRRRGFFGLGSRPDPEPQGPVQPQSPGVVGNAAPGLETEPENDGQ</sequence>
<dbReference type="InterPro" id="IPR001264">
    <property type="entry name" value="Glyco_trans_51"/>
</dbReference>
<evidence type="ECO:0000256" key="12">
    <source>
        <dbReference type="ARBA" id="ARBA00023316"/>
    </source>
</evidence>
<evidence type="ECO:0000259" key="17">
    <source>
        <dbReference type="Pfam" id="PF00905"/>
    </source>
</evidence>
<keyword evidence="4" id="KW-0121">Carboxypeptidase</keyword>
<comment type="similarity">
    <text evidence="2">In the C-terminal section; belongs to the transpeptidase family.</text>
</comment>
<name>A0A371RKE7_9PROT</name>
<evidence type="ECO:0000256" key="4">
    <source>
        <dbReference type="ARBA" id="ARBA00022645"/>
    </source>
</evidence>
<evidence type="ECO:0000256" key="13">
    <source>
        <dbReference type="ARBA" id="ARBA00034000"/>
    </source>
</evidence>
<comment type="catalytic activity">
    <reaction evidence="13">
        <text>Preferential cleavage: (Ac)2-L-Lys-D-Ala-|-D-Ala. Also transpeptidation of peptidyl-alanyl moieties that are N-acyl substituents of D-alanine.</text>
        <dbReference type="EC" id="3.4.16.4"/>
    </reaction>
</comment>
<dbReference type="InterPro" id="IPR012338">
    <property type="entry name" value="Beta-lactam/transpept-like"/>
</dbReference>
<dbReference type="FunFam" id="1.10.3810.10:FF:000001">
    <property type="entry name" value="Penicillin-binding protein 1A"/>
    <property type="match status" value="1"/>
</dbReference>
<dbReference type="InterPro" id="IPR036950">
    <property type="entry name" value="PBP_transglycosylase"/>
</dbReference>
<proteinExistence type="inferred from homology"/>
<keyword evidence="16" id="KW-0812">Transmembrane</keyword>
<dbReference type="UniPathway" id="UPA00219"/>
<dbReference type="Gene3D" id="3.40.710.10">
    <property type="entry name" value="DD-peptidase/beta-lactamase superfamily"/>
    <property type="match status" value="1"/>
</dbReference>
<dbReference type="GO" id="GO:0071555">
    <property type="term" value="P:cell wall organization"/>
    <property type="evidence" value="ECO:0007669"/>
    <property type="project" value="UniProtKB-KW"/>
</dbReference>
<keyword evidence="11" id="KW-0511">Multifunctional enzyme</keyword>
<organism evidence="19 20">
    <name type="scientific">Parvularcula marina</name>
    <dbReference type="NCBI Taxonomy" id="2292771"/>
    <lineage>
        <taxon>Bacteria</taxon>
        <taxon>Pseudomonadati</taxon>
        <taxon>Pseudomonadota</taxon>
        <taxon>Alphaproteobacteria</taxon>
        <taxon>Parvularculales</taxon>
        <taxon>Parvularculaceae</taxon>
        <taxon>Parvularcula</taxon>
    </lineage>
</organism>
<evidence type="ECO:0000313" key="19">
    <source>
        <dbReference type="EMBL" id="RFB05921.1"/>
    </source>
</evidence>
<feature type="domain" description="Glycosyl transferase family 51" evidence="18">
    <location>
        <begin position="174"/>
        <end position="338"/>
    </location>
</feature>
<comment type="caution">
    <text evidence="19">The sequence shown here is derived from an EMBL/GenBank/DDBJ whole genome shotgun (WGS) entry which is preliminary data.</text>
</comment>
<keyword evidence="8" id="KW-0378">Hydrolase</keyword>
<evidence type="ECO:0000256" key="15">
    <source>
        <dbReference type="SAM" id="MobiDB-lite"/>
    </source>
</evidence>
<dbReference type="PANTHER" id="PTHR32282:SF33">
    <property type="entry name" value="PEPTIDOGLYCAN GLYCOSYLTRANSFERASE"/>
    <property type="match status" value="1"/>
</dbReference>
<evidence type="ECO:0000256" key="9">
    <source>
        <dbReference type="ARBA" id="ARBA00022960"/>
    </source>
</evidence>
<feature type="region of interest" description="Disordered" evidence="15">
    <location>
        <begin position="750"/>
        <end position="791"/>
    </location>
</feature>
<comment type="similarity">
    <text evidence="3">In the N-terminal section; belongs to the glycosyltransferase 51 family.</text>
</comment>
<dbReference type="Gene3D" id="1.10.3810.10">
    <property type="entry name" value="Biosynthetic peptidoglycan transglycosylase-like"/>
    <property type="match status" value="1"/>
</dbReference>
<evidence type="ECO:0000256" key="2">
    <source>
        <dbReference type="ARBA" id="ARBA00007090"/>
    </source>
</evidence>
<comment type="catalytic activity">
    <reaction evidence="14">
        <text>[GlcNAc-(1-&gt;4)-Mur2Ac(oyl-L-Ala-gamma-D-Glu-L-Lys-D-Ala-D-Ala)](n)-di-trans,octa-cis-undecaprenyl diphosphate + beta-D-GlcNAc-(1-&gt;4)-Mur2Ac(oyl-L-Ala-gamma-D-Glu-L-Lys-D-Ala-D-Ala)-di-trans,octa-cis-undecaprenyl diphosphate = [GlcNAc-(1-&gt;4)-Mur2Ac(oyl-L-Ala-gamma-D-Glu-L-Lys-D-Ala-D-Ala)](n+1)-di-trans,octa-cis-undecaprenyl diphosphate + di-trans,octa-cis-undecaprenyl diphosphate + H(+)</text>
        <dbReference type="Rhea" id="RHEA:23708"/>
        <dbReference type="Rhea" id="RHEA-COMP:9602"/>
        <dbReference type="Rhea" id="RHEA-COMP:9603"/>
        <dbReference type="ChEBI" id="CHEBI:15378"/>
        <dbReference type="ChEBI" id="CHEBI:58405"/>
        <dbReference type="ChEBI" id="CHEBI:60033"/>
        <dbReference type="ChEBI" id="CHEBI:78435"/>
        <dbReference type="EC" id="2.4.99.28"/>
    </reaction>
</comment>
<accession>A0A371RKE7</accession>
<keyword evidence="16" id="KW-1133">Transmembrane helix</keyword>
<keyword evidence="6" id="KW-0328">Glycosyltransferase</keyword>
<dbReference type="NCBIfam" id="TIGR02074">
    <property type="entry name" value="PBP_1a_fam"/>
    <property type="match status" value="1"/>
</dbReference>
<evidence type="ECO:0000256" key="7">
    <source>
        <dbReference type="ARBA" id="ARBA00022679"/>
    </source>
</evidence>
<keyword evidence="12" id="KW-0961">Cell wall biogenesis/degradation</keyword>
<dbReference type="AlphaFoldDB" id="A0A371RKE7"/>
<dbReference type="FunCoup" id="A0A371RKE7">
    <property type="interactions" value="294"/>
</dbReference>
<evidence type="ECO:0000256" key="5">
    <source>
        <dbReference type="ARBA" id="ARBA00022670"/>
    </source>
</evidence>
<dbReference type="InParanoid" id="A0A371RKE7"/>
<feature type="domain" description="Penicillin-binding protein transpeptidase" evidence="17">
    <location>
        <begin position="428"/>
        <end position="659"/>
    </location>
</feature>
<keyword evidence="5" id="KW-0645">Protease</keyword>
<keyword evidence="9" id="KW-0133">Cell shape</keyword>
<dbReference type="GO" id="GO:0009252">
    <property type="term" value="P:peptidoglycan biosynthetic process"/>
    <property type="evidence" value="ECO:0007669"/>
    <property type="project" value="UniProtKB-UniPathway"/>
</dbReference>
<comment type="pathway">
    <text evidence="1">Cell wall biogenesis; peptidoglycan biosynthesis.</text>
</comment>
<dbReference type="InterPro" id="IPR050396">
    <property type="entry name" value="Glycosyltr_51/Transpeptidase"/>
</dbReference>
<feature type="region of interest" description="Disordered" evidence="15">
    <location>
        <begin position="49"/>
        <end position="77"/>
    </location>
</feature>
<dbReference type="PANTHER" id="PTHR32282">
    <property type="entry name" value="BINDING PROTEIN TRANSPEPTIDASE, PUTATIVE-RELATED"/>
    <property type="match status" value="1"/>
</dbReference>
<gene>
    <name evidence="19" type="ORF">DX908_11990</name>
</gene>
<evidence type="ECO:0000256" key="16">
    <source>
        <dbReference type="SAM" id="Phobius"/>
    </source>
</evidence>
<evidence type="ECO:0000256" key="14">
    <source>
        <dbReference type="ARBA" id="ARBA00049902"/>
    </source>
</evidence>
<evidence type="ECO:0000256" key="6">
    <source>
        <dbReference type="ARBA" id="ARBA00022676"/>
    </source>
</evidence>
<dbReference type="InterPro" id="IPR023346">
    <property type="entry name" value="Lysozyme-like_dom_sf"/>
</dbReference>
<protein>
    <submittedName>
        <fullName evidence="19">PBP1A family penicillin-binding protein</fullName>
    </submittedName>
</protein>
<keyword evidence="10" id="KW-0573">Peptidoglycan synthesis</keyword>
<dbReference type="GO" id="GO:0008955">
    <property type="term" value="F:peptidoglycan glycosyltransferase activity"/>
    <property type="evidence" value="ECO:0007669"/>
    <property type="project" value="UniProtKB-EC"/>
</dbReference>
<feature type="compositionally biased region" description="Low complexity" evidence="15">
    <location>
        <begin position="765"/>
        <end position="776"/>
    </location>
</feature>
<dbReference type="GO" id="GO:0030288">
    <property type="term" value="C:outer membrane-bounded periplasmic space"/>
    <property type="evidence" value="ECO:0007669"/>
    <property type="project" value="TreeGrafter"/>
</dbReference>
<evidence type="ECO:0000256" key="3">
    <source>
        <dbReference type="ARBA" id="ARBA00007739"/>
    </source>
</evidence>
<dbReference type="Pfam" id="PF00912">
    <property type="entry name" value="Transgly"/>
    <property type="match status" value="1"/>
</dbReference>
<dbReference type="Pfam" id="PF00905">
    <property type="entry name" value="Transpeptidase"/>
    <property type="match status" value="1"/>
</dbReference>
<keyword evidence="7" id="KW-0808">Transferase</keyword>
<evidence type="ECO:0000313" key="20">
    <source>
        <dbReference type="Proteomes" id="UP000264589"/>
    </source>
</evidence>
<evidence type="ECO:0000259" key="18">
    <source>
        <dbReference type="Pfam" id="PF00912"/>
    </source>
</evidence>
<dbReference type="Proteomes" id="UP000264589">
    <property type="component" value="Unassembled WGS sequence"/>
</dbReference>
<dbReference type="SUPFAM" id="SSF56601">
    <property type="entry name" value="beta-lactamase/transpeptidase-like"/>
    <property type="match status" value="1"/>
</dbReference>
<dbReference type="GO" id="GO:0009002">
    <property type="term" value="F:serine-type D-Ala-D-Ala carboxypeptidase activity"/>
    <property type="evidence" value="ECO:0007669"/>
    <property type="project" value="UniProtKB-EC"/>
</dbReference>
<evidence type="ECO:0000256" key="8">
    <source>
        <dbReference type="ARBA" id="ARBA00022801"/>
    </source>
</evidence>
<reference evidence="19 20" key="1">
    <citation type="submission" date="2018-08" db="EMBL/GenBank/DDBJ databases">
        <title>Parvularcula sp. SM1705, isolated from surface water of the South Sea China.</title>
        <authorList>
            <person name="Sun L."/>
        </authorList>
    </citation>
    <scope>NUCLEOTIDE SEQUENCE [LARGE SCALE GENOMIC DNA]</scope>
    <source>
        <strain evidence="19 20">SM1705</strain>
    </source>
</reference>
<dbReference type="GO" id="GO:0008658">
    <property type="term" value="F:penicillin binding"/>
    <property type="evidence" value="ECO:0007669"/>
    <property type="project" value="InterPro"/>
</dbReference>